<name>D1AI52_SEBTE</name>
<evidence type="ECO:0000256" key="1">
    <source>
        <dbReference type="SAM" id="Phobius"/>
    </source>
</evidence>
<dbReference type="STRING" id="526218.Sterm_1577"/>
<proteinExistence type="predicted"/>
<keyword evidence="3" id="KW-1185">Reference proteome</keyword>
<reference evidence="3" key="1">
    <citation type="submission" date="2009-09" db="EMBL/GenBank/DDBJ databases">
        <title>The complete chromosome of Sebaldella termitidis ATCC 33386.</title>
        <authorList>
            <consortium name="US DOE Joint Genome Institute (JGI-PGF)"/>
            <person name="Lucas S."/>
            <person name="Copeland A."/>
            <person name="Lapidus A."/>
            <person name="Glavina del Rio T."/>
            <person name="Dalin E."/>
            <person name="Tice H."/>
            <person name="Bruce D."/>
            <person name="Goodwin L."/>
            <person name="Pitluck S."/>
            <person name="Kyrpides N."/>
            <person name="Mavromatis K."/>
            <person name="Ivanova N."/>
            <person name="Mikhailova N."/>
            <person name="Sims D."/>
            <person name="Meincke L."/>
            <person name="Brettin T."/>
            <person name="Detter J.C."/>
            <person name="Han C."/>
            <person name="Larimer F."/>
            <person name="Land M."/>
            <person name="Hauser L."/>
            <person name="Markowitz V."/>
            <person name="Cheng J.F."/>
            <person name="Hugenholtz P."/>
            <person name="Woyke T."/>
            <person name="Wu D."/>
            <person name="Eisen J.A."/>
        </authorList>
    </citation>
    <scope>NUCLEOTIDE SEQUENCE [LARGE SCALE GENOMIC DNA]</scope>
    <source>
        <strain evidence="3">ATCC 33386 / NCTC 11300</strain>
    </source>
</reference>
<keyword evidence="1" id="KW-0472">Membrane</keyword>
<dbReference type="AlphaFoldDB" id="D1AI52"/>
<evidence type="ECO:0008006" key="4">
    <source>
        <dbReference type="Google" id="ProtNLM"/>
    </source>
</evidence>
<reference evidence="2 3" key="2">
    <citation type="journal article" date="2010" name="Stand. Genomic Sci.">
        <title>Complete genome sequence of Sebaldella termitidis type strain (NCTC 11300).</title>
        <authorList>
            <person name="Harmon-Smith M."/>
            <person name="Celia L."/>
            <person name="Chertkov O."/>
            <person name="Lapidus A."/>
            <person name="Copeland A."/>
            <person name="Glavina Del Rio T."/>
            <person name="Nolan M."/>
            <person name="Lucas S."/>
            <person name="Tice H."/>
            <person name="Cheng J.F."/>
            <person name="Han C."/>
            <person name="Detter J.C."/>
            <person name="Bruce D."/>
            <person name="Goodwin L."/>
            <person name="Pitluck S."/>
            <person name="Pati A."/>
            <person name="Liolios K."/>
            <person name="Ivanova N."/>
            <person name="Mavromatis K."/>
            <person name="Mikhailova N."/>
            <person name="Chen A."/>
            <person name="Palaniappan K."/>
            <person name="Land M."/>
            <person name="Hauser L."/>
            <person name="Chang Y.J."/>
            <person name="Jeffries C.D."/>
            <person name="Brettin T."/>
            <person name="Goker M."/>
            <person name="Beck B."/>
            <person name="Bristow J."/>
            <person name="Eisen J.A."/>
            <person name="Markowitz V."/>
            <person name="Hugenholtz P."/>
            <person name="Kyrpides N.C."/>
            <person name="Klenk H.P."/>
            <person name="Chen F."/>
        </authorList>
    </citation>
    <scope>NUCLEOTIDE SEQUENCE [LARGE SCALE GENOMIC DNA]</scope>
    <source>
        <strain evidence="3">ATCC 33386 / NCTC 11300</strain>
    </source>
</reference>
<protein>
    <recommendedName>
        <fullName evidence="4">DUF304 domain-containing protein</fullName>
    </recommendedName>
</protein>
<evidence type="ECO:0000313" key="2">
    <source>
        <dbReference type="EMBL" id="ACZ08436.1"/>
    </source>
</evidence>
<dbReference type="RefSeq" id="WP_012861032.1">
    <property type="nucleotide sequence ID" value="NC_013517.1"/>
</dbReference>
<gene>
    <name evidence="2" type="ordered locus">Sterm_1577</name>
</gene>
<dbReference type="eggNOG" id="ENOG5033NMI">
    <property type="taxonomic scope" value="Bacteria"/>
</dbReference>
<accession>D1AI52</accession>
<keyword evidence="1" id="KW-0812">Transmembrane</keyword>
<feature type="transmembrane region" description="Helical" evidence="1">
    <location>
        <begin position="63"/>
        <end position="82"/>
    </location>
</feature>
<feature type="transmembrane region" description="Helical" evidence="1">
    <location>
        <begin position="31"/>
        <end position="51"/>
    </location>
</feature>
<keyword evidence="1" id="KW-1133">Transmembrane helix</keyword>
<dbReference type="KEGG" id="str:Sterm_1577"/>
<dbReference type="EMBL" id="CP001739">
    <property type="protein sequence ID" value="ACZ08436.1"/>
    <property type="molecule type" value="Genomic_DNA"/>
</dbReference>
<evidence type="ECO:0000313" key="3">
    <source>
        <dbReference type="Proteomes" id="UP000000845"/>
    </source>
</evidence>
<organism evidence="2 3">
    <name type="scientific">Sebaldella termitidis (strain ATCC 33386 / NCTC 11300)</name>
    <dbReference type="NCBI Taxonomy" id="526218"/>
    <lineage>
        <taxon>Bacteria</taxon>
        <taxon>Fusobacteriati</taxon>
        <taxon>Fusobacteriota</taxon>
        <taxon>Fusobacteriia</taxon>
        <taxon>Fusobacteriales</taxon>
        <taxon>Leptotrichiaceae</taxon>
        <taxon>Sebaldella</taxon>
    </lineage>
</organism>
<dbReference type="Proteomes" id="UP000000845">
    <property type="component" value="Chromosome"/>
</dbReference>
<sequence>MYNWKNYVNEFKNAEVSDNREKYSFGLSYTYLLRTGFFFLAILILGGIALADSLKNHYNIKMTISILLILYALISLFRTLAYRITLDRETLKYGKHRIKLNEIKSATLTIGRISASRVGRALEIISNDKKEYILNLNINHSIKFLKILEQRVGKKFLINEEG</sequence>
<dbReference type="HOGENOM" id="CLU_1651198_0_0_0"/>